<dbReference type="EMBL" id="JPQU01000089">
    <property type="protein sequence ID" value="KFE51378.1"/>
    <property type="molecule type" value="Genomic_DNA"/>
</dbReference>
<protein>
    <submittedName>
        <fullName evidence="1">Uncharacterized protein</fullName>
    </submittedName>
</protein>
<reference evidence="1 2" key="1">
    <citation type="submission" date="2014-07" db="EMBL/GenBank/DDBJ databases">
        <title>Draft Genome Sequences of Environmental Pseudomonas syringae strains.</title>
        <authorList>
            <person name="Baltrus D.A."/>
            <person name="Berge O."/>
            <person name="Morris C."/>
        </authorList>
    </citation>
    <scope>NUCLEOTIDE SEQUENCE [LARGE SCALE GENOMIC DNA]</scope>
    <source>
        <strain evidence="1 2">GAW0119</strain>
    </source>
</reference>
<keyword evidence="2" id="KW-1185">Reference proteome</keyword>
<evidence type="ECO:0000313" key="1">
    <source>
        <dbReference type="EMBL" id="KFE51378.1"/>
    </source>
</evidence>
<name>A0A085V7G5_PSESX</name>
<dbReference type="OrthoDB" id="7031383at2"/>
<accession>A0A085V7G5</accession>
<comment type="caution">
    <text evidence="1">The sequence shown here is derived from an EMBL/GenBank/DDBJ whole genome shotgun (WGS) entry which is preliminary data.</text>
</comment>
<proteinExistence type="predicted"/>
<dbReference type="RefSeq" id="WP_032631513.1">
    <property type="nucleotide sequence ID" value="NZ_JPQU01000089.1"/>
</dbReference>
<gene>
    <name evidence="1" type="ORF">IV01_24320</name>
</gene>
<organism evidence="1 2">
    <name type="scientific">Pseudomonas syringae</name>
    <dbReference type="NCBI Taxonomy" id="317"/>
    <lineage>
        <taxon>Bacteria</taxon>
        <taxon>Pseudomonadati</taxon>
        <taxon>Pseudomonadota</taxon>
        <taxon>Gammaproteobacteria</taxon>
        <taxon>Pseudomonadales</taxon>
        <taxon>Pseudomonadaceae</taxon>
        <taxon>Pseudomonas</taxon>
    </lineage>
</organism>
<evidence type="ECO:0000313" key="2">
    <source>
        <dbReference type="Proteomes" id="UP000028631"/>
    </source>
</evidence>
<sequence length="487" mass="53612">MSTNDHRLLPPPYVKQVLPDIEGGEANLLPVSAAQADLEVWFPMFPIVNPGTAEEKLTLYWDGSLAAERSWHGAVAPDTLFVVVPQNLLRQGEHEIYYHFISYNAAEVDSSPYSITIDTMEPVLNTSNERLIFPAEIISNGVTAQYLQNHGNKVEAVIPNYAPIKPGDVLTWFWDRAAGSREEAGSYTLKLLDMGKPLTATFDGDMIVRRGDGDRYAYYQIRDRAGNPSHHASPVILDVSVAPISRDYEWPDIERASGSGERVTLVPEVADSGGTVIVPDFPLNPGEVIWVQWAELGQFGAYRTATPTPTGSRRYLIPRDYVAPHIDRQITVRYDVVEASSNPHPSQVRQLQIGPLDKDTLPSLSCEGVMAGILRLQDIPLGGAKLKMARWPLIATSQRVKIVVTGVDNAGDEIEHVAVTSHPVTADELTAGIGSTGNITASRDFMSRLMHNTPFSMLVYVSFDEGVTWPPEGLPNFPRYNKVSMAP</sequence>
<dbReference type="Proteomes" id="UP000028631">
    <property type="component" value="Unassembled WGS sequence"/>
</dbReference>
<dbReference type="PATRIC" id="fig|317.175.peg.5067"/>
<dbReference type="AlphaFoldDB" id="A0A085V7G5"/>